<dbReference type="GO" id="GO:0016020">
    <property type="term" value="C:membrane"/>
    <property type="evidence" value="ECO:0007669"/>
    <property type="project" value="InterPro"/>
</dbReference>
<dbReference type="GO" id="GO:0008556">
    <property type="term" value="F:P-type potassium transmembrane transporter activity"/>
    <property type="evidence" value="ECO:0007669"/>
    <property type="project" value="InterPro"/>
</dbReference>
<evidence type="ECO:0008006" key="4">
    <source>
        <dbReference type="Google" id="ProtNLM"/>
    </source>
</evidence>
<keyword evidence="1" id="KW-0812">Transmembrane</keyword>
<feature type="transmembrane region" description="Helical" evidence="1">
    <location>
        <begin position="68"/>
        <end position="88"/>
    </location>
</feature>
<gene>
    <name evidence="2" type="ORF">ABB26_18490</name>
</gene>
<feature type="transmembrane region" description="Helical" evidence="1">
    <location>
        <begin position="41"/>
        <end position="62"/>
    </location>
</feature>
<keyword evidence="1" id="KW-1133">Transmembrane helix</keyword>
<organism evidence="2 3">
    <name type="scientific">Stenotrophomonas humi</name>
    <dbReference type="NCBI Taxonomy" id="405444"/>
    <lineage>
        <taxon>Bacteria</taxon>
        <taxon>Pseudomonadati</taxon>
        <taxon>Pseudomonadota</taxon>
        <taxon>Gammaproteobacteria</taxon>
        <taxon>Lysobacterales</taxon>
        <taxon>Lysobacteraceae</taxon>
        <taxon>Stenotrophomonas</taxon>
    </lineage>
</organism>
<reference evidence="2 3" key="1">
    <citation type="submission" date="2015-05" db="EMBL/GenBank/DDBJ databases">
        <title>Genome sequencing and analysis of members of genus Stenotrophomonas.</title>
        <authorList>
            <person name="Patil P.P."/>
            <person name="Midha S."/>
            <person name="Patil P.B."/>
        </authorList>
    </citation>
    <scope>NUCLEOTIDE SEQUENCE [LARGE SCALE GENOMIC DNA]</scope>
    <source>
        <strain evidence="2 3">DSM 18929</strain>
    </source>
</reference>
<evidence type="ECO:0000313" key="3">
    <source>
        <dbReference type="Proteomes" id="UP000050864"/>
    </source>
</evidence>
<accession>A0A0R0BUG9</accession>
<comment type="caution">
    <text evidence="2">The sequence shown here is derived from an EMBL/GenBank/DDBJ whole genome shotgun (WGS) entry which is preliminary data.</text>
</comment>
<dbReference type="PATRIC" id="fig|405444.3.peg.3564"/>
<evidence type="ECO:0000313" key="2">
    <source>
        <dbReference type="EMBL" id="KRG61133.1"/>
    </source>
</evidence>
<evidence type="ECO:0000256" key="1">
    <source>
        <dbReference type="SAM" id="Phobius"/>
    </source>
</evidence>
<keyword evidence="3" id="KW-1185">Reference proteome</keyword>
<sequence length="89" mass="9596">MNHTTSKEHAGRRSRLDERGFAPALVNSFIKLAPQHIIKNPVMAVVWLGTLVTAVATLAGWAQPGFGWAVTVILLITVLFGNFAEAVAE</sequence>
<dbReference type="InterPro" id="IPR006391">
    <property type="entry name" value="P-type_ATPase_bsu_IA"/>
</dbReference>
<dbReference type="PANTHER" id="PTHR43743">
    <property type="entry name" value="POTASSIUM-TRANSPORTING ATPASE ATP-BINDING SUBUNIT"/>
    <property type="match status" value="1"/>
</dbReference>
<name>A0A0R0BUG9_9GAMM</name>
<keyword evidence="1" id="KW-0472">Membrane</keyword>
<proteinExistence type="predicted"/>
<dbReference type="AlphaFoldDB" id="A0A0R0BUG9"/>
<dbReference type="PANTHER" id="PTHR43743:SF1">
    <property type="entry name" value="POTASSIUM-TRANSPORTING ATPASE ATP-BINDING SUBUNIT"/>
    <property type="match status" value="1"/>
</dbReference>
<dbReference type="EMBL" id="LDJI01000088">
    <property type="protein sequence ID" value="KRG61133.1"/>
    <property type="molecule type" value="Genomic_DNA"/>
</dbReference>
<dbReference type="GO" id="GO:0005524">
    <property type="term" value="F:ATP binding"/>
    <property type="evidence" value="ECO:0007669"/>
    <property type="project" value="UniProtKB-KW"/>
</dbReference>
<dbReference type="Proteomes" id="UP000050864">
    <property type="component" value="Unassembled WGS sequence"/>
</dbReference>
<dbReference type="STRING" id="405444.ABB26_18490"/>
<protein>
    <recommendedName>
        <fullName evidence="4">Potassium-transporting ATPase subunit B</fullName>
    </recommendedName>
</protein>
<feature type="non-terminal residue" evidence="2">
    <location>
        <position position="89"/>
    </location>
</feature>